<evidence type="ECO:0000313" key="9">
    <source>
        <dbReference type="EMBL" id="KAJ8921801.1"/>
    </source>
</evidence>
<dbReference type="PANTHER" id="PTHR43807:SF20">
    <property type="entry name" value="FI04487P"/>
    <property type="match status" value="1"/>
</dbReference>
<evidence type="ECO:0000256" key="1">
    <source>
        <dbReference type="ARBA" id="ARBA00001933"/>
    </source>
</evidence>
<dbReference type="EMBL" id="JANEYG010000008">
    <property type="protein sequence ID" value="KAJ8921801.1"/>
    <property type="molecule type" value="Genomic_DNA"/>
</dbReference>
<accession>A0AAV8W6M6</accession>
<dbReference type="InterPro" id="IPR015421">
    <property type="entry name" value="PyrdxlP-dep_Trfase_major"/>
</dbReference>
<comment type="cofactor">
    <cofactor evidence="1">
        <name>pyridoxal 5'-phosphate</name>
        <dbReference type="ChEBI" id="CHEBI:597326"/>
    </cofactor>
</comment>
<dbReference type="Proteomes" id="UP001159042">
    <property type="component" value="Unassembled WGS sequence"/>
</dbReference>
<keyword evidence="10" id="KW-1185">Reference proteome</keyword>
<evidence type="ECO:0000256" key="3">
    <source>
        <dbReference type="ARBA" id="ARBA00011738"/>
    </source>
</evidence>
<keyword evidence="5" id="KW-0808">Transferase</keyword>
<evidence type="ECO:0000256" key="2">
    <source>
        <dbReference type="ARBA" id="ARBA00007441"/>
    </source>
</evidence>
<dbReference type="GO" id="GO:0030170">
    <property type="term" value="F:pyridoxal phosphate binding"/>
    <property type="evidence" value="ECO:0007669"/>
    <property type="project" value="InterPro"/>
</dbReference>
<evidence type="ECO:0000256" key="6">
    <source>
        <dbReference type="ARBA" id="ARBA00022898"/>
    </source>
</evidence>
<keyword evidence="6" id="KW-0663">Pyridoxal phosphate</keyword>
<sequence>MSGNFALLPRLQGMEKSIWQDFAILAEKYKPLNLGLGFPDFLPPKFVRDALTEVLSKDDPFLHQYSRPAGHPRLVKVLASLYSKLLNRDVNAYTEVLSTLGASEGLLCAVTGLIDAGDEVIIIEPYFDVYVPLIKMAGGIPKFIALKPPENTDGLASSADWTFDRNELENLFNSKTKAIILNTPNNPLGKVFDLSELTLIADLCKKWNALCISDEVYEFMVFKPKEHIRIASLPGMWERSVTIGSAGKTFCATGWKVGWVYGSANLMKSLQIVHLYSVYSGSTPLEKRNCRDWGEPDSYFATLPVELKAKRDYIVKKLSDFNIKPIIPDGGFFLIADWSQLESRVDLNSEGVDDHKDVRFSKWLIKNVGLGGIPPTAFYNDENKEVVENYVRFCFIKKQENLEKAAQLLEKWIKTD</sequence>
<reference evidence="9 10" key="1">
    <citation type="journal article" date="2023" name="Insect Mol. Biol.">
        <title>Genome sequencing provides insights into the evolution of gene families encoding plant cell wall-degrading enzymes in longhorned beetles.</title>
        <authorList>
            <person name="Shin N.R."/>
            <person name="Okamura Y."/>
            <person name="Kirsch R."/>
            <person name="Pauchet Y."/>
        </authorList>
    </citation>
    <scope>NUCLEOTIDE SEQUENCE [LARGE SCALE GENOMIC DNA]</scope>
    <source>
        <strain evidence="9">EAD_L_NR</strain>
    </source>
</reference>
<dbReference type="InterPro" id="IPR004839">
    <property type="entry name" value="Aminotransferase_I/II_large"/>
</dbReference>
<dbReference type="GO" id="GO:0005739">
    <property type="term" value="C:mitochondrion"/>
    <property type="evidence" value="ECO:0007669"/>
    <property type="project" value="TreeGrafter"/>
</dbReference>
<evidence type="ECO:0000313" key="10">
    <source>
        <dbReference type="Proteomes" id="UP001159042"/>
    </source>
</evidence>
<dbReference type="Pfam" id="PF00155">
    <property type="entry name" value="Aminotran_1_2"/>
    <property type="match status" value="1"/>
</dbReference>
<gene>
    <name evidence="9" type="ORF">NQ315_008430</name>
</gene>
<keyword evidence="4" id="KW-0032">Aminotransferase</keyword>
<evidence type="ECO:0000256" key="4">
    <source>
        <dbReference type="ARBA" id="ARBA00022576"/>
    </source>
</evidence>
<organism evidence="9 10">
    <name type="scientific">Exocentrus adspersus</name>
    <dbReference type="NCBI Taxonomy" id="1586481"/>
    <lineage>
        <taxon>Eukaryota</taxon>
        <taxon>Metazoa</taxon>
        <taxon>Ecdysozoa</taxon>
        <taxon>Arthropoda</taxon>
        <taxon>Hexapoda</taxon>
        <taxon>Insecta</taxon>
        <taxon>Pterygota</taxon>
        <taxon>Neoptera</taxon>
        <taxon>Endopterygota</taxon>
        <taxon>Coleoptera</taxon>
        <taxon>Polyphaga</taxon>
        <taxon>Cucujiformia</taxon>
        <taxon>Chrysomeloidea</taxon>
        <taxon>Cerambycidae</taxon>
        <taxon>Lamiinae</taxon>
        <taxon>Acanthocinini</taxon>
        <taxon>Exocentrus</taxon>
    </lineage>
</organism>
<dbReference type="AlphaFoldDB" id="A0AAV8W6M6"/>
<dbReference type="SUPFAM" id="SSF53383">
    <property type="entry name" value="PLP-dependent transferases"/>
    <property type="match status" value="1"/>
</dbReference>
<evidence type="ECO:0000256" key="7">
    <source>
        <dbReference type="ARBA" id="ARBA00024016"/>
    </source>
</evidence>
<name>A0AAV8W6M6_9CUCU</name>
<dbReference type="GO" id="GO:0016212">
    <property type="term" value="F:kynurenine-oxoglutarate transaminase activity"/>
    <property type="evidence" value="ECO:0007669"/>
    <property type="project" value="TreeGrafter"/>
</dbReference>
<comment type="subunit">
    <text evidence="3">Homodimer.</text>
</comment>
<dbReference type="GO" id="GO:0070189">
    <property type="term" value="P:kynurenine metabolic process"/>
    <property type="evidence" value="ECO:0007669"/>
    <property type="project" value="UniProtKB-ARBA"/>
</dbReference>
<proteinExistence type="inferred from homology"/>
<feature type="domain" description="Aminotransferase class I/classII large" evidence="8">
    <location>
        <begin position="31"/>
        <end position="407"/>
    </location>
</feature>
<comment type="pathway">
    <text evidence="7">Amino-acid degradation; L-kynurenine degradation; kynurenate from L-kynurenine: step 1/2.</text>
</comment>
<dbReference type="Gene3D" id="3.90.1150.10">
    <property type="entry name" value="Aspartate Aminotransferase, domain 1"/>
    <property type="match status" value="1"/>
</dbReference>
<dbReference type="InterPro" id="IPR015422">
    <property type="entry name" value="PyrdxlP-dep_Trfase_small"/>
</dbReference>
<protein>
    <recommendedName>
        <fullName evidence="8">Aminotransferase class I/classII large domain-containing protein</fullName>
    </recommendedName>
</protein>
<comment type="caution">
    <text evidence="9">The sequence shown here is derived from an EMBL/GenBank/DDBJ whole genome shotgun (WGS) entry which is preliminary data.</text>
</comment>
<dbReference type="FunFam" id="3.90.1150.10:FF:000021">
    <property type="entry name" value="Kynurenine--oxoglutarate transaminase 3"/>
    <property type="match status" value="1"/>
</dbReference>
<dbReference type="Gene3D" id="3.40.640.10">
    <property type="entry name" value="Type I PLP-dependent aspartate aminotransferase-like (Major domain)"/>
    <property type="match status" value="1"/>
</dbReference>
<dbReference type="CDD" id="cd00609">
    <property type="entry name" value="AAT_like"/>
    <property type="match status" value="1"/>
</dbReference>
<comment type="similarity">
    <text evidence="2">Belongs to the class-I pyridoxal-phosphate-dependent aminotransferase family.</text>
</comment>
<dbReference type="FunFam" id="3.40.640.10:FF:000024">
    <property type="entry name" value="Kynurenine--oxoglutarate transaminase 3"/>
    <property type="match status" value="1"/>
</dbReference>
<dbReference type="InterPro" id="IPR015424">
    <property type="entry name" value="PyrdxlP-dep_Trfase"/>
</dbReference>
<evidence type="ECO:0000256" key="5">
    <source>
        <dbReference type="ARBA" id="ARBA00022679"/>
    </source>
</evidence>
<dbReference type="InterPro" id="IPR051326">
    <property type="entry name" value="Kynurenine-oxoglutarate_AT"/>
</dbReference>
<evidence type="ECO:0000259" key="8">
    <source>
        <dbReference type="Pfam" id="PF00155"/>
    </source>
</evidence>
<dbReference type="PANTHER" id="PTHR43807">
    <property type="entry name" value="FI04487P"/>
    <property type="match status" value="1"/>
</dbReference>